<evidence type="ECO:0000313" key="2">
    <source>
        <dbReference type="Proteomes" id="UP001281147"/>
    </source>
</evidence>
<gene>
    <name evidence="1" type="primary">PKR1_2</name>
    <name evidence="1" type="ORF">LTR37_014793</name>
</gene>
<dbReference type="EMBL" id="JAUTXU010000159">
    <property type="protein sequence ID" value="KAK3702809.1"/>
    <property type="molecule type" value="Genomic_DNA"/>
</dbReference>
<sequence>MADFLPNLWSSVFTPGTTPTLLIATNATFAALQLLLATLLITTYSIHFAILSVLCGGLWWSINWFATELQAAQAKEDEADQLRKRKKGESEWRSKGEVGDSADDEGEDTEVEGSGPASGTKESANPLSGEVQQDDSRSSGAATGAEQAVGGAEARQRRAEEVDRSGEISTDSEWEKVSQEGDR</sequence>
<dbReference type="Proteomes" id="UP001281147">
    <property type="component" value="Unassembled WGS sequence"/>
</dbReference>
<evidence type="ECO:0000313" key="1">
    <source>
        <dbReference type="EMBL" id="KAK3702809.1"/>
    </source>
</evidence>
<reference evidence="1" key="1">
    <citation type="submission" date="2023-07" db="EMBL/GenBank/DDBJ databases">
        <title>Black Yeasts Isolated from many extreme environments.</title>
        <authorList>
            <person name="Coleine C."/>
            <person name="Stajich J.E."/>
            <person name="Selbmann L."/>
        </authorList>
    </citation>
    <scope>NUCLEOTIDE SEQUENCE</scope>
    <source>
        <strain evidence="1">CCFEE 5714</strain>
    </source>
</reference>
<keyword evidence="2" id="KW-1185">Reference proteome</keyword>
<accession>A0ACC3MT75</accession>
<proteinExistence type="predicted"/>
<organism evidence="1 2">
    <name type="scientific">Vermiconidia calcicola</name>
    <dbReference type="NCBI Taxonomy" id="1690605"/>
    <lineage>
        <taxon>Eukaryota</taxon>
        <taxon>Fungi</taxon>
        <taxon>Dikarya</taxon>
        <taxon>Ascomycota</taxon>
        <taxon>Pezizomycotina</taxon>
        <taxon>Dothideomycetes</taxon>
        <taxon>Dothideomycetidae</taxon>
        <taxon>Mycosphaerellales</taxon>
        <taxon>Extremaceae</taxon>
        <taxon>Vermiconidia</taxon>
    </lineage>
</organism>
<name>A0ACC3MT75_9PEZI</name>
<protein>
    <submittedName>
        <fullName evidence="1">SMK killer toxin resistance protein</fullName>
    </submittedName>
</protein>
<comment type="caution">
    <text evidence="1">The sequence shown here is derived from an EMBL/GenBank/DDBJ whole genome shotgun (WGS) entry which is preliminary data.</text>
</comment>